<reference evidence="1" key="1">
    <citation type="submission" date="2020-08" db="EMBL/GenBank/DDBJ databases">
        <title>Multicomponent nature underlies the extraordinary mechanical properties of spider dragline silk.</title>
        <authorList>
            <person name="Kono N."/>
            <person name="Nakamura H."/>
            <person name="Mori M."/>
            <person name="Yoshida Y."/>
            <person name="Ohtoshi R."/>
            <person name="Malay A.D."/>
            <person name="Moran D.A.P."/>
            <person name="Tomita M."/>
            <person name="Numata K."/>
            <person name="Arakawa K."/>
        </authorList>
    </citation>
    <scope>NUCLEOTIDE SEQUENCE</scope>
</reference>
<keyword evidence="2" id="KW-1185">Reference proteome</keyword>
<evidence type="ECO:0000313" key="1">
    <source>
        <dbReference type="EMBL" id="GFS82131.1"/>
    </source>
</evidence>
<dbReference type="Proteomes" id="UP000887013">
    <property type="component" value="Unassembled WGS sequence"/>
</dbReference>
<evidence type="ECO:0000313" key="2">
    <source>
        <dbReference type="Proteomes" id="UP000887013"/>
    </source>
</evidence>
<dbReference type="AlphaFoldDB" id="A0A8X6MWN9"/>
<organism evidence="1 2">
    <name type="scientific">Nephila pilipes</name>
    <name type="common">Giant wood spider</name>
    <name type="synonym">Nephila maculata</name>
    <dbReference type="NCBI Taxonomy" id="299642"/>
    <lineage>
        <taxon>Eukaryota</taxon>
        <taxon>Metazoa</taxon>
        <taxon>Ecdysozoa</taxon>
        <taxon>Arthropoda</taxon>
        <taxon>Chelicerata</taxon>
        <taxon>Arachnida</taxon>
        <taxon>Araneae</taxon>
        <taxon>Araneomorphae</taxon>
        <taxon>Entelegynae</taxon>
        <taxon>Araneoidea</taxon>
        <taxon>Nephilidae</taxon>
        <taxon>Nephila</taxon>
    </lineage>
</organism>
<accession>A0A8X6MWN9</accession>
<comment type="caution">
    <text evidence="1">The sequence shown here is derived from an EMBL/GenBank/DDBJ whole genome shotgun (WGS) entry which is preliminary data.</text>
</comment>
<name>A0A8X6MWN9_NEPPI</name>
<protein>
    <submittedName>
        <fullName evidence="1">Uncharacterized protein</fullName>
    </submittedName>
</protein>
<sequence length="146" mass="16560">MDRRDRCKILPIIVHVPSDSYSSCYYRIETAYSDQVPFYSPKDKMNNISSPHLVVSFAITNRFLLSYPFIVANNPVIISGVPSCRPNERYSLFSCDRSASRIRTARRTQSSLTSAKFCSIVFSKSNLPQAMSHDGGFHCSSSSYYF</sequence>
<proteinExistence type="predicted"/>
<dbReference type="EMBL" id="BMAW01003165">
    <property type="protein sequence ID" value="GFS82131.1"/>
    <property type="molecule type" value="Genomic_DNA"/>
</dbReference>
<gene>
    <name evidence="1" type="ORF">NPIL_622961</name>
</gene>